<dbReference type="Gene3D" id="3.40.50.2300">
    <property type="match status" value="2"/>
</dbReference>
<evidence type="ECO:0000313" key="5">
    <source>
        <dbReference type="EMBL" id="MVT76214.1"/>
    </source>
</evidence>
<dbReference type="InterPro" id="IPR046335">
    <property type="entry name" value="LacI/GalR-like_sensor"/>
</dbReference>
<accession>A0A844TK25</accession>
<sequence>MGRKRTKSGKIRLAEVAELAGVSPITASRFFRNPEALSVAKRTRVESAAKELGYVPNLAARALASQRTEVIGVLIPSLTNNVFSDVLRGIYDASEGSRYSIQLSNTRYSILQEEKLLRLFLAQKPAGLIVTGIDQTAESRAMLEAADCPIIQIMEIGPHPVDMMIGFSHYDAARAAVAHLFAQGHRKIGFVGARMDPRVQRRLDGYVSAMKDAALFEQRLVVTTATPTSVTLGGALFVDLLAREPEIDAVFCANDDLALGVLFECRRRDITVPEQIAIVGFNDLEFMASAVPTLTSVRTNRYEMGRTAATMLIEAIEGRRPEQPVLDLGFKVIERQSSSSRHADSRPAAAGAGAGAVNKMVALPSTHD</sequence>
<dbReference type="Gene3D" id="1.10.260.40">
    <property type="entry name" value="lambda repressor-like DNA-binding domains"/>
    <property type="match status" value="1"/>
</dbReference>
<dbReference type="EMBL" id="WQNE01000022">
    <property type="protein sequence ID" value="MVT76214.1"/>
    <property type="molecule type" value="Genomic_DNA"/>
</dbReference>
<dbReference type="Pfam" id="PF00356">
    <property type="entry name" value="LacI"/>
    <property type="match status" value="1"/>
</dbReference>
<dbReference type="InterPro" id="IPR000843">
    <property type="entry name" value="HTH_LacI"/>
</dbReference>
<dbReference type="InterPro" id="IPR010982">
    <property type="entry name" value="Lambda_DNA-bd_dom_sf"/>
</dbReference>
<comment type="caution">
    <text evidence="5">The sequence shown here is derived from an EMBL/GenBank/DDBJ whole genome shotgun (WGS) entry which is preliminary data.</text>
</comment>
<dbReference type="PANTHER" id="PTHR30146:SF2">
    <property type="entry name" value="HTH-TYPE TRANSCRIPTIONAL REGULATOR GNTR"/>
    <property type="match status" value="1"/>
</dbReference>
<evidence type="ECO:0000313" key="6">
    <source>
        <dbReference type="Proteomes" id="UP000449969"/>
    </source>
</evidence>
<keyword evidence="3" id="KW-0804">Transcription</keyword>
<dbReference type="SUPFAM" id="SSF53822">
    <property type="entry name" value="Periplasmic binding protein-like I"/>
    <property type="match status" value="1"/>
</dbReference>
<organism evidence="5 6">
    <name type="scientific">Bradyrhizobium cajani</name>
    <dbReference type="NCBI Taxonomy" id="1928661"/>
    <lineage>
        <taxon>Bacteria</taxon>
        <taxon>Pseudomonadati</taxon>
        <taxon>Pseudomonadota</taxon>
        <taxon>Alphaproteobacteria</taxon>
        <taxon>Hyphomicrobiales</taxon>
        <taxon>Nitrobacteraceae</taxon>
        <taxon>Bradyrhizobium</taxon>
    </lineage>
</organism>
<keyword evidence="6" id="KW-1185">Reference proteome</keyword>
<dbReference type="GO" id="GO:0003700">
    <property type="term" value="F:DNA-binding transcription factor activity"/>
    <property type="evidence" value="ECO:0007669"/>
    <property type="project" value="TreeGrafter"/>
</dbReference>
<dbReference type="AlphaFoldDB" id="A0A844TK25"/>
<dbReference type="InterPro" id="IPR028082">
    <property type="entry name" value="Peripla_BP_I"/>
</dbReference>
<dbReference type="CDD" id="cd01575">
    <property type="entry name" value="PBP1_GntR"/>
    <property type="match status" value="1"/>
</dbReference>
<protein>
    <submittedName>
        <fullName evidence="5">Substrate-binding domain-containing protein</fullName>
    </submittedName>
</protein>
<dbReference type="RefSeq" id="WP_157332474.1">
    <property type="nucleotide sequence ID" value="NZ_JANADL010000006.1"/>
</dbReference>
<dbReference type="Pfam" id="PF13377">
    <property type="entry name" value="Peripla_BP_3"/>
    <property type="match status" value="1"/>
</dbReference>
<keyword evidence="1" id="KW-0805">Transcription regulation</keyword>
<feature type="domain" description="HTH lacI-type" evidence="4">
    <location>
        <begin position="11"/>
        <end position="65"/>
    </location>
</feature>
<evidence type="ECO:0000256" key="1">
    <source>
        <dbReference type="ARBA" id="ARBA00023015"/>
    </source>
</evidence>
<dbReference type="CDD" id="cd01392">
    <property type="entry name" value="HTH_LacI"/>
    <property type="match status" value="1"/>
</dbReference>
<evidence type="ECO:0000256" key="3">
    <source>
        <dbReference type="ARBA" id="ARBA00023163"/>
    </source>
</evidence>
<name>A0A844TK25_9BRAD</name>
<dbReference type="OrthoDB" id="7170131at2"/>
<dbReference type="SUPFAM" id="SSF47413">
    <property type="entry name" value="lambda repressor-like DNA-binding domains"/>
    <property type="match status" value="1"/>
</dbReference>
<proteinExistence type="predicted"/>
<gene>
    <name evidence="5" type="ORF">GPL20_24715</name>
</gene>
<dbReference type="SMART" id="SM00354">
    <property type="entry name" value="HTH_LACI"/>
    <property type="match status" value="1"/>
</dbReference>
<dbReference type="PROSITE" id="PS50932">
    <property type="entry name" value="HTH_LACI_2"/>
    <property type="match status" value="1"/>
</dbReference>
<evidence type="ECO:0000259" key="4">
    <source>
        <dbReference type="PROSITE" id="PS50932"/>
    </source>
</evidence>
<reference evidence="5 6" key="1">
    <citation type="submission" date="2019-12" db="EMBL/GenBank/DDBJ databases">
        <title>Draft genome sequences Bradyrhizobium cajani AMBPC1010, Bradyrhizobium pachyrhizi AMBPC1040 and Bradyrhizobium yuanmingense ALSPC3051, three plant growth promoting strains isolated from nodules of Cajanus cajan L. in Dominican Republic.</title>
        <authorList>
            <person name="Flores-Felix J.D."/>
            <person name="Araujo J."/>
            <person name="Diaz-Alcantara C."/>
            <person name="Gonzalez-Andres F."/>
            <person name="Velazquez E."/>
        </authorList>
    </citation>
    <scope>NUCLEOTIDE SEQUENCE [LARGE SCALE GENOMIC DNA]</scope>
    <source>
        <strain evidence="5 6">1010</strain>
    </source>
</reference>
<dbReference type="Proteomes" id="UP000449969">
    <property type="component" value="Unassembled WGS sequence"/>
</dbReference>
<dbReference type="GO" id="GO:0000976">
    <property type="term" value="F:transcription cis-regulatory region binding"/>
    <property type="evidence" value="ECO:0007669"/>
    <property type="project" value="TreeGrafter"/>
</dbReference>
<dbReference type="PANTHER" id="PTHR30146">
    <property type="entry name" value="LACI-RELATED TRANSCRIPTIONAL REPRESSOR"/>
    <property type="match status" value="1"/>
</dbReference>
<evidence type="ECO:0000256" key="2">
    <source>
        <dbReference type="ARBA" id="ARBA00023125"/>
    </source>
</evidence>
<keyword evidence="2" id="KW-0238">DNA-binding</keyword>